<reference evidence="1" key="1">
    <citation type="submission" date="2018-05" db="EMBL/GenBank/DDBJ databases">
        <authorList>
            <person name="Lanie J.A."/>
            <person name="Ng W.-L."/>
            <person name="Kazmierczak K.M."/>
            <person name="Andrzejewski T.M."/>
            <person name="Davidsen T.M."/>
            <person name="Wayne K.J."/>
            <person name="Tettelin H."/>
            <person name="Glass J.I."/>
            <person name="Rusch D."/>
            <person name="Podicherti R."/>
            <person name="Tsui H.-C.T."/>
            <person name="Winkler M.E."/>
        </authorList>
    </citation>
    <scope>NUCLEOTIDE SEQUENCE</scope>
</reference>
<accession>A0A382W2I9</accession>
<proteinExistence type="predicted"/>
<organism evidence="1">
    <name type="scientific">marine metagenome</name>
    <dbReference type="NCBI Taxonomy" id="408172"/>
    <lineage>
        <taxon>unclassified sequences</taxon>
        <taxon>metagenomes</taxon>
        <taxon>ecological metagenomes</taxon>
    </lineage>
</organism>
<feature type="non-terminal residue" evidence="1">
    <location>
        <position position="1"/>
    </location>
</feature>
<dbReference type="AlphaFoldDB" id="A0A382W2I9"/>
<protein>
    <submittedName>
        <fullName evidence="1">Uncharacterized protein</fullName>
    </submittedName>
</protein>
<feature type="non-terminal residue" evidence="1">
    <location>
        <position position="36"/>
    </location>
</feature>
<name>A0A382W2I9_9ZZZZ</name>
<evidence type="ECO:0000313" key="1">
    <source>
        <dbReference type="EMBL" id="SVD52830.1"/>
    </source>
</evidence>
<sequence>MTAEGSRLCKFTQLVPDHVFSNKYGNMLSAVMHLNG</sequence>
<gene>
    <name evidence="1" type="ORF">METZ01_LOCUS405684</name>
</gene>
<dbReference type="EMBL" id="UINC01156423">
    <property type="protein sequence ID" value="SVD52830.1"/>
    <property type="molecule type" value="Genomic_DNA"/>
</dbReference>